<organism evidence="1 2">
    <name type="scientific">Natrinema longum</name>
    <dbReference type="NCBI Taxonomy" id="370324"/>
    <lineage>
        <taxon>Archaea</taxon>
        <taxon>Methanobacteriati</taxon>
        <taxon>Methanobacteriota</taxon>
        <taxon>Stenosarchaea group</taxon>
        <taxon>Halobacteria</taxon>
        <taxon>Halobacteriales</taxon>
        <taxon>Natrialbaceae</taxon>
        <taxon>Natrinema</taxon>
    </lineage>
</organism>
<dbReference type="InterPro" id="IPR036565">
    <property type="entry name" value="Mur-like_cat_sf"/>
</dbReference>
<reference evidence="1 2" key="1">
    <citation type="journal article" date="2006" name="Int. J. Syst. Evol. Microbiol.">
        <title>Haloterrigena longa sp. nov. and Haloterrigena limicola sp. nov., extremely halophilic archaea isolated from a salt lake.</title>
        <authorList>
            <person name="Cui H.L."/>
            <person name="Tohty D."/>
            <person name="Zhou P.J."/>
            <person name="Liu S.J."/>
        </authorList>
    </citation>
    <scope>NUCLEOTIDE SEQUENCE [LARGE SCALE GENOMIC DNA]</scope>
    <source>
        <strain evidence="1 2">ABH32</strain>
    </source>
</reference>
<dbReference type="GeneID" id="63182902"/>
<gene>
    <name evidence="1" type="ORF">J0X27_04120</name>
</gene>
<dbReference type="AlphaFoldDB" id="A0A8A2UBA2"/>
<dbReference type="EMBL" id="CP071463">
    <property type="protein sequence ID" value="QSW86029.1"/>
    <property type="molecule type" value="Genomic_DNA"/>
</dbReference>
<dbReference type="Gene3D" id="3.40.1190.10">
    <property type="entry name" value="Mur-like, catalytic domain"/>
    <property type="match status" value="1"/>
</dbReference>
<evidence type="ECO:0008006" key="3">
    <source>
        <dbReference type="Google" id="ProtNLM"/>
    </source>
</evidence>
<dbReference type="RefSeq" id="WP_207271181.1">
    <property type="nucleotide sequence ID" value="NZ_CP071463.1"/>
</dbReference>
<dbReference type="SUPFAM" id="SSF53623">
    <property type="entry name" value="MurD-like peptide ligases, catalytic domain"/>
    <property type="match status" value="1"/>
</dbReference>
<accession>A0A8A2UBA2</accession>
<dbReference type="Proteomes" id="UP000663191">
    <property type="component" value="Chromosome"/>
</dbReference>
<evidence type="ECO:0000313" key="1">
    <source>
        <dbReference type="EMBL" id="QSW86029.1"/>
    </source>
</evidence>
<protein>
    <recommendedName>
        <fullName evidence="3">Mur ligase family CapB protein</fullName>
    </recommendedName>
</protein>
<dbReference type="Gene3D" id="2.30.29.80">
    <property type="match status" value="1"/>
</dbReference>
<evidence type="ECO:0000313" key="2">
    <source>
        <dbReference type="Proteomes" id="UP000663191"/>
    </source>
</evidence>
<dbReference type="KEGG" id="hlo:J0X27_04120"/>
<dbReference type="OrthoDB" id="192097at2157"/>
<keyword evidence="2" id="KW-1185">Reference proteome</keyword>
<dbReference type="GO" id="GO:0005524">
    <property type="term" value="F:ATP binding"/>
    <property type="evidence" value="ECO:0007669"/>
    <property type="project" value="InterPro"/>
</dbReference>
<proteinExistence type="predicted"/>
<sequence>MIDQRHFEVIATPEGWIWEFYDGDVPLAVAPAPYETSQDARNAVDAVRDAVAEVQQLDAFEFTVDPTDHARSRIHIRGEERSGIFEWALEQGEETLAVPSYTYTTRDSVVDAARRFRELAVGAMSVYLTGAKDESVSYEPFSVGRGTLRNRLWSLLTRGRRHRTFIEDTDIRIVVSGIRGKSSTVKRLDDVFNRRGYDVLTKITGNQPALIRNGDVIPIDRPGPYTTLYENINVLREFSPILESYTPENVAIFENQGITEYTTRLFNQRFVKPHVVVIANIRQDHQDTLGKSRRDIARAFARTIPPGTDVVSGELHPVLHEYLSAEITRAGGTLTQVTIPDDQRGRIGAETVYAVNDVLRLLDLEPVPEEQLNGYLDAIQPEWVRLPGGQVFNGAEINDIESTEAIRRSLAGENYVLPFVYLRADRRSRTASFADYLNTLADRDLIQRARAGGAFTDVFAANVDVPVTTHDRDENAGSVLDEMLAGEYPVMLMGNTVDAFMRDMDAEISERAQQVAIGDAD</sequence>
<name>A0A8A2UBA2_9EURY</name>